<feature type="transmembrane region" description="Helical" evidence="9">
    <location>
        <begin position="39"/>
        <end position="57"/>
    </location>
</feature>
<keyword evidence="3 9" id="KW-1003">Cell membrane</keyword>
<dbReference type="PANTHER" id="PTHR33910:SF1">
    <property type="entry name" value="PROTEIN TRANSLOCASE SUBUNIT SECE"/>
    <property type="match status" value="1"/>
</dbReference>
<evidence type="ECO:0000256" key="9">
    <source>
        <dbReference type="HAMAP-Rule" id="MF_00422"/>
    </source>
</evidence>
<dbReference type="Pfam" id="PF00584">
    <property type="entry name" value="SecE"/>
    <property type="match status" value="1"/>
</dbReference>
<protein>
    <recommendedName>
        <fullName evidence="9">Protein translocase subunit SecE</fullName>
    </recommendedName>
</protein>
<dbReference type="NCBIfam" id="TIGR00964">
    <property type="entry name" value="secE_bact"/>
    <property type="match status" value="1"/>
</dbReference>
<dbReference type="EMBL" id="LNYC01000041">
    <property type="protein sequence ID" value="KTD00069.1"/>
    <property type="molecule type" value="Genomic_DNA"/>
</dbReference>
<evidence type="ECO:0000256" key="2">
    <source>
        <dbReference type="ARBA" id="ARBA00022448"/>
    </source>
</evidence>
<comment type="caution">
    <text evidence="9">Lacks conserved residue(s) required for the propagation of feature annotation.</text>
</comment>
<dbReference type="GO" id="GO:0065002">
    <property type="term" value="P:intracellular protein transmembrane transport"/>
    <property type="evidence" value="ECO:0007669"/>
    <property type="project" value="UniProtKB-UniRule"/>
</dbReference>
<comment type="subcellular location">
    <subcellularLocation>
        <location evidence="1">Membrane</location>
    </subcellularLocation>
</comment>
<keyword evidence="7 9" id="KW-0811">Translocation</keyword>
<evidence type="ECO:0000256" key="4">
    <source>
        <dbReference type="ARBA" id="ARBA00022692"/>
    </source>
</evidence>
<dbReference type="GO" id="GO:0005886">
    <property type="term" value="C:plasma membrane"/>
    <property type="evidence" value="ECO:0007669"/>
    <property type="project" value="UniProtKB-UniRule"/>
</dbReference>
<dbReference type="OrthoDB" id="9806365at2"/>
<feature type="transmembrane region" description="Helical" evidence="9">
    <location>
        <begin position="90"/>
        <end position="113"/>
    </location>
</feature>
<keyword evidence="2 9" id="KW-0813">Transport</keyword>
<dbReference type="Gene3D" id="1.20.5.1030">
    <property type="entry name" value="Preprotein translocase secy subunit"/>
    <property type="match status" value="1"/>
</dbReference>
<dbReference type="AlphaFoldDB" id="A0A0W0TWP5"/>
<evidence type="ECO:0000256" key="1">
    <source>
        <dbReference type="ARBA" id="ARBA00004370"/>
    </source>
</evidence>
<comment type="similarity">
    <text evidence="9">Belongs to the SecE/SEC61-gamma family.</text>
</comment>
<reference evidence="10 11" key="1">
    <citation type="submission" date="2015-11" db="EMBL/GenBank/DDBJ databases">
        <title>Genomic analysis of 38 Legionella species identifies large and diverse effector repertoires.</title>
        <authorList>
            <person name="Burstein D."/>
            <person name="Amaro F."/>
            <person name="Zusman T."/>
            <person name="Lifshitz Z."/>
            <person name="Cohen O."/>
            <person name="Gilbert J.A."/>
            <person name="Pupko T."/>
            <person name="Shuman H.A."/>
            <person name="Segal G."/>
        </authorList>
    </citation>
    <scope>NUCLEOTIDE SEQUENCE [LARGE SCALE GENOMIC DNA]</scope>
    <source>
        <strain evidence="10 11">ATCC 49504</strain>
    </source>
</reference>
<comment type="caution">
    <text evidence="10">The sequence shown here is derived from an EMBL/GenBank/DDBJ whole genome shotgun (WGS) entry which is preliminary data.</text>
</comment>
<dbReference type="PRINTS" id="PR01650">
    <property type="entry name" value="SECETRNLCASE"/>
</dbReference>
<comment type="subunit">
    <text evidence="9">Component of the Sec protein translocase complex. Heterotrimer consisting of SecY, SecE and SecG subunits. The heterotrimers can form oligomers, although 1 heterotrimer is thought to be able to translocate proteins. Interacts with the ribosome. Interacts with SecDF, and other proteins may be involved. Interacts with SecA.</text>
</comment>
<dbReference type="GO" id="GO:0009306">
    <property type="term" value="P:protein secretion"/>
    <property type="evidence" value="ECO:0007669"/>
    <property type="project" value="UniProtKB-UniRule"/>
</dbReference>
<dbReference type="GO" id="GO:0008320">
    <property type="term" value="F:protein transmembrane transporter activity"/>
    <property type="evidence" value="ECO:0007669"/>
    <property type="project" value="UniProtKB-UniRule"/>
</dbReference>
<keyword evidence="8 9" id="KW-0472">Membrane</keyword>
<dbReference type="GO" id="GO:0043952">
    <property type="term" value="P:protein transport by the Sec complex"/>
    <property type="evidence" value="ECO:0007669"/>
    <property type="project" value="UniProtKB-UniRule"/>
</dbReference>
<accession>A0A0W0TWP5</accession>
<keyword evidence="5 9" id="KW-0653">Protein transport</keyword>
<gene>
    <name evidence="9 10" type="primary">secE</name>
    <name evidence="10" type="ORF">Lgee_1113</name>
</gene>
<evidence type="ECO:0000256" key="6">
    <source>
        <dbReference type="ARBA" id="ARBA00022989"/>
    </source>
</evidence>
<name>A0A0W0TWP5_9GAMM</name>
<dbReference type="STRING" id="45065.Lgee_1113"/>
<keyword evidence="4 9" id="KW-0812">Transmembrane</keyword>
<dbReference type="PATRIC" id="fig|45065.4.peg.1191"/>
<dbReference type="InterPro" id="IPR001901">
    <property type="entry name" value="Translocase_SecE/Sec61-g"/>
</dbReference>
<comment type="function">
    <text evidence="9">Essential subunit of the Sec protein translocation channel SecYEG. Clamps together the 2 halves of SecY. May contact the channel plug during translocation.</text>
</comment>
<evidence type="ECO:0000313" key="10">
    <source>
        <dbReference type="EMBL" id="KTD00069.1"/>
    </source>
</evidence>
<dbReference type="Proteomes" id="UP000054785">
    <property type="component" value="Unassembled WGS sequence"/>
</dbReference>
<keyword evidence="6 9" id="KW-1133">Transmembrane helix</keyword>
<dbReference type="RefSeq" id="WP_028386063.1">
    <property type="nucleotide sequence ID" value="NZ_CAAAHN010000011.1"/>
</dbReference>
<keyword evidence="11" id="KW-1185">Reference proteome</keyword>
<proteinExistence type="inferred from homology"/>
<evidence type="ECO:0000256" key="3">
    <source>
        <dbReference type="ARBA" id="ARBA00022475"/>
    </source>
</evidence>
<dbReference type="InterPro" id="IPR005807">
    <property type="entry name" value="SecE_bac"/>
</dbReference>
<dbReference type="InterPro" id="IPR038379">
    <property type="entry name" value="SecE_sf"/>
</dbReference>
<organism evidence="10 11">
    <name type="scientific">Legionella geestiana</name>
    <dbReference type="NCBI Taxonomy" id="45065"/>
    <lineage>
        <taxon>Bacteria</taxon>
        <taxon>Pseudomonadati</taxon>
        <taxon>Pseudomonadota</taxon>
        <taxon>Gammaproteobacteria</taxon>
        <taxon>Legionellales</taxon>
        <taxon>Legionellaceae</taxon>
        <taxon>Legionella</taxon>
    </lineage>
</organism>
<evidence type="ECO:0000256" key="7">
    <source>
        <dbReference type="ARBA" id="ARBA00023010"/>
    </source>
</evidence>
<dbReference type="PANTHER" id="PTHR33910">
    <property type="entry name" value="PROTEIN TRANSLOCASE SUBUNIT SECE"/>
    <property type="match status" value="1"/>
</dbReference>
<sequence>MKDEVAKPVQITAWFAIVLVTVGAFFGTYYYHFSGPIKALVWIVWLVAILGFGYFTSQGRSAWAFSKEAKAELDKVVWPTRPETVQTTSIVMVMVAVTGFALWGVDSIVIWVISKLTQLG</sequence>
<dbReference type="GO" id="GO:0006605">
    <property type="term" value="P:protein targeting"/>
    <property type="evidence" value="ECO:0007669"/>
    <property type="project" value="UniProtKB-UniRule"/>
</dbReference>
<evidence type="ECO:0000313" key="11">
    <source>
        <dbReference type="Proteomes" id="UP000054785"/>
    </source>
</evidence>
<evidence type="ECO:0000256" key="5">
    <source>
        <dbReference type="ARBA" id="ARBA00022927"/>
    </source>
</evidence>
<feature type="transmembrane region" description="Helical" evidence="9">
    <location>
        <begin position="12"/>
        <end position="33"/>
    </location>
</feature>
<evidence type="ECO:0000256" key="8">
    <source>
        <dbReference type="ARBA" id="ARBA00023136"/>
    </source>
</evidence>
<dbReference type="HAMAP" id="MF_00422">
    <property type="entry name" value="SecE"/>
    <property type="match status" value="1"/>
</dbReference>